<protein>
    <submittedName>
        <fullName evidence="1">Uncharacterized protein</fullName>
    </submittedName>
</protein>
<evidence type="ECO:0000313" key="2">
    <source>
        <dbReference type="Proteomes" id="UP001062846"/>
    </source>
</evidence>
<evidence type="ECO:0000313" key="1">
    <source>
        <dbReference type="EMBL" id="KAI8554885.1"/>
    </source>
</evidence>
<organism evidence="1 2">
    <name type="scientific">Rhododendron molle</name>
    <name type="common">Chinese azalea</name>
    <name type="synonym">Azalea mollis</name>
    <dbReference type="NCBI Taxonomy" id="49168"/>
    <lineage>
        <taxon>Eukaryota</taxon>
        <taxon>Viridiplantae</taxon>
        <taxon>Streptophyta</taxon>
        <taxon>Embryophyta</taxon>
        <taxon>Tracheophyta</taxon>
        <taxon>Spermatophyta</taxon>
        <taxon>Magnoliopsida</taxon>
        <taxon>eudicotyledons</taxon>
        <taxon>Gunneridae</taxon>
        <taxon>Pentapetalae</taxon>
        <taxon>asterids</taxon>
        <taxon>Ericales</taxon>
        <taxon>Ericaceae</taxon>
        <taxon>Ericoideae</taxon>
        <taxon>Rhodoreae</taxon>
        <taxon>Rhododendron</taxon>
    </lineage>
</organism>
<dbReference type="Proteomes" id="UP001062846">
    <property type="component" value="Chromosome 5"/>
</dbReference>
<comment type="caution">
    <text evidence="1">The sequence shown here is derived from an EMBL/GenBank/DDBJ whole genome shotgun (WGS) entry which is preliminary data.</text>
</comment>
<sequence>MSYSGRTIYEWNIDGMTEYQIFGVVHQMMMYSTICSQNNNSGREIATWITAGFTGMIKGWWDNILSAIQRVEILTAIKIENNEQKDDAVYTLVQAIILHFIGHWDNQREQSRELLQNLKCPTLTHFRWYKDVFLAKVMQRTDANSEHWKSKFVDGLPYFFAEEIRKKLRDQNNGTTIIYDNYTYGQLVSIIIQEGLTLCNDIKLHNQLKKQNLTGKQELGQFCDQFGYDLTQYPKPARKNSKADKTTRKYSKRKSSKKNKKIEPSDSKESTSKKHKKPKKTSDESKKATAKCFKCGKIGHYANKCKTKKKLNELQIDEGLRQQLFKLLLESSEESSDEETEDQVNDLSDHDEESSSTEEEAPCNCNNLEFSTSDNYWKAIVEMNGLSINVLTDKQQGLLDIIDQIEDPQLRIKIIETCIASNTKEEEETKPRILNETYSLKTVLDRLEQIGSDKPATIPDLKGEINTLKTEIKLLKSFQTRATQEIQDMNQRMISLEKKGSIVLEDDSKYLNLINNVVYQKWHVKLNLVIHKEYTINNIVALVDSGADMNCIQEAPKMKLFQTKVRFLGHNIHQGKIFPIDRSIEFASKFPDELRERTQLQRFLGSLNYIGDYYKDLAQDSAPLYERLRKNPPPWTERHTMAVKKIKLKEKELPCLAIANPDWKKIVETDASNIGYGCILKQYNPNTSKEELVRFTSGLFKNAQANYSTIKKEILSIIKCINKFQDDLLNQ</sequence>
<reference evidence="1" key="1">
    <citation type="submission" date="2022-02" db="EMBL/GenBank/DDBJ databases">
        <title>Plant Genome Project.</title>
        <authorList>
            <person name="Zhang R.-G."/>
        </authorList>
    </citation>
    <scope>NUCLEOTIDE SEQUENCE</scope>
    <source>
        <strain evidence="1">AT1</strain>
    </source>
</reference>
<keyword evidence="2" id="KW-1185">Reference proteome</keyword>
<proteinExistence type="predicted"/>
<gene>
    <name evidence="1" type="ORF">RHMOL_Rhmol05G0131500</name>
</gene>
<dbReference type="EMBL" id="CM046392">
    <property type="protein sequence ID" value="KAI8554885.1"/>
    <property type="molecule type" value="Genomic_DNA"/>
</dbReference>
<accession>A0ACC0NNL4</accession>
<name>A0ACC0NNL4_RHOML</name>